<evidence type="ECO:0000313" key="8">
    <source>
        <dbReference type="EMBL" id="HGF34499.1"/>
    </source>
</evidence>
<protein>
    <submittedName>
        <fullName evidence="8">Sigma-54-dependent Fis family transcriptional regulator</fullName>
    </submittedName>
</protein>
<dbReference type="AlphaFoldDB" id="A0A7C3V832"/>
<sequence length="348" mass="38393">MGHGFSVLPSSVTAPALPGASRPPALARLLTGFPPFQALLDSLPRLAATSLPVLITGEPGTGKELVAEALWALSPRRHHPFHRVNCALLGGELATSELFGHLQGSFTGAARTRLGKFQQAHRGTLFLDEVGDLDPAVQPRLLRALEQGEAEPLGSDVATTVDVRLLCATNQDLPRLLAEGRFRQDLYDRLAVLLVPLPPLRERDEDVLLLAEHFLEQEARRYQRPVVGLSGPARRRLRDYPWPGNIRELKNVITRAVLFSSGHLLQATDLLFAPRPGVTPRRNPVPLTLPSRPPREHLASLIREESGNISAVARRLQVCSRTIYRWLRAYGLELKDFRSEIEKEAGVG</sequence>
<dbReference type="GO" id="GO:0003677">
    <property type="term" value="F:DNA binding"/>
    <property type="evidence" value="ECO:0007669"/>
    <property type="project" value="UniProtKB-KW"/>
</dbReference>
<evidence type="ECO:0000256" key="1">
    <source>
        <dbReference type="ARBA" id="ARBA00022741"/>
    </source>
</evidence>
<dbReference type="EMBL" id="DTMF01000216">
    <property type="protein sequence ID" value="HGF34499.1"/>
    <property type="molecule type" value="Genomic_DNA"/>
</dbReference>
<keyword evidence="3" id="KW-0805">Transcription regulation</keyword>
<evidence type="ECO:0000256" key="3">
    <source>
        <dbReference type="ARBA" id="ARBA00023015"/>
    </source>
</evidence>
<reference evidence="8" key="1">
    <citation type="journal article" date="2020" name="mSystems">
        <title>Genome- and Community-Level Interaction Insights into Carbon Utilization and Element Cycling Functions of Hydrothermarchaeota in Hydrothermal Sediment.</title>
        <authorList>
            <person name="Zhou Z."/>
            <person name="Liu Y."/>
            <person name="Xu W."/>
            <person name="Pan J."/>
            <person name="Luo Z.H."/>
            <person name="Li M."/>
        </authorList>
    </citation>
    <scope>NUCLEOTIDE SEQUENCE [LARGE SCALE GENOMIC DNA]</scope>
    <source>
        <strain evidence="8">SpSt-897</strain>
    </source>
</reference>
<dbReference type="GO" id="GO:0006355">
    <property type="term" value="P:regulation of DNA-templated transcription"/>
    <property type="evidence" value="ECO:0007669"/>
    <property type="project" value="InterPro"/>
</dbReference>
<dbReference type="Gene3D" id="1.10.8.60">
    <property type="match status" value="1"/>
</dbReference>
<dbReference type="InterPro" id="IPR025944">
    <property type="entry name" value="Sigma_54_int_dom_CS"/>
</dbReference>
<dbReference type="FunFam" id="1.10.8.60:FF:000014">
    <property type="entry name" value="DNA-binding transcriptional regulator NtrC"/>
    <property type="match status" value="1"/>
</dbReference>
<dbReference type="SMART" id="SM00382">
    <property type="entry name" value="AAA"/>
    <property type="match status" value="1"/>
</dbReference>
<dbReference type="SUPFAM" id="SSF52540">
    <property type="entry name" value="P-loop containing nucleoside triphosphate hydrolases"/>
    <property type="match status" value="1"/>
</dbReference>
<keyword evidence="5" id="KW-0010">Activator</keyword>
<dbReference type="Pfam" id="PF00158">
    <property type="entry name" value="Sigma54_activat"/>
    <property type="match status" value="1"/>
</dbReference>
<evidence type="ECO:0000256" key="4">
    <source>
        <dbReference type="ARBA" id="ARBA00023125"/>
    </source>
</evidence>
<evidence type="ECO:0000256" key="2">
    <source>
        <dbReference type="ARBA" id="ARBA00022840"/>
    </source>
</evidence>
<dbReference type="PANTHER" id="PTHR32071">
    <property type="entry name" value="TRANSCRIPTIONAL REGULATORY PROTEIN"/>
    <property type="match status" value="1"/>
</dbReference>
<dbReference type="InterPro" id="IPR002078">
    <property type="entry name" value="Sigma_54_int"/>
</dbReference>
<dbReference type="Gene3D" id="3.40.50.300">
    <property type="entry name" value="P-loop containing nucleotide triphosphate hydrolases"/>
    <property type="match status" value="1"/>
</dbReference>
<dbReference type="GO" id="GO:0005524">
    <property type="term" value="F:ATP binding"/>
    <property type="evidence" value="ECO:0007669"/>
    <property type="project" value="UniProtKB-KW"/>
</dbReference>
<dbReference type="PROSITE" id="PS50045">
    <property type="entry name" value="SIGMA54_INTERACT_4"/>
    <property type="match status" value="1"/>
</dbReference>
<dbReference type="InterPro" id="IPR009057">
    <property type="entry name" value="Homeodomain-like_sf"/>
</dbReference>
<evidence type="ECO:0000256" key="6">
    <source>
        <dbReference type="ARBA" id="ARBA00023163"/>
    </source>
</evidence>
<dbReference type="Gene3D" id="1.10.10.60">
    <property type="entry name" value="Homeodomain-like"/>
    <property type="match status" value="1"/>
</dbReference>
<dbReference type="Pfam" id="PF25601">
    <property type="entry name" value="AAA_lid_14"/>
    <property type="match status" value="1"/>
</dbReference>
<gene>
    <name evidence="8" type="ORF">ENW96_08965</name>
</gene>
<evidence type="ECO:0000256" key="5">
    <source>
        <dbReference type="ARBA" id="ARBA00023159"/>
    </source>
</evidence>
<dbReference type="CDD" id="cd00009">
    <property type="entry name" value="AAA"/>
    <property type="match status" value="1"/>
</dbReference>
<feature type="domain" description="Sigma-54 factor interaction" evidence="7">
    <location>
        <begin position="29"/>
        <end position="258"/>
    </location>
</feature>
<dbReference type="InterPro" id="IPR058031">
    <property type="entry name" value="AAA_lid_NorR"/>
</dbReference>
<dbReference type="FunFam" id="3.40.50.300:FF:000006">
    <property type="entry name" value="DNA-binding transcriptional regulator NtrC"/>
    <property type="match status" value="1"/>
</dbReference>
<evidence type="ECO:0000259" key="7">
    <source>
        <dbReference type="PROSITE" id="PS50045"/>
    </source>
</evidence>
<dbReference type="SUPFAM" id="SSF46689">
    <property type="entry name" value="Homeodomain-like"/>
    <property type="match status" value="1"/>
</dbReference>
<comment type="caution">
    <text evidence="8">The sequence shown here is derived from an EMBL/GenBank/DDBJ whole genome shotgun (WGS) entry which is preliminary data.</text>
</comment>
<dbReference type="InterPro" id="IPR027417">
    <property type="entry name" value="P-loop_NTPase"/>
</dbReference>
<name>A0A7C3V832_9BACT</name>
<organism evidence="8">
    <name type="scientific">Desulfobacca acetoxidans</name>
    <dbReference type="NCBI Taxonomy" id="60893"/>
    <lineage>
        <taxon>Bacteria</taxon>
        <taxon>Pseudomonadati</taxon>
        <taxon>Thermodesulfobacteriota</taxon>
        <taxon>Desulfobaccia</taxon>
        <taxon>Desulfobaccales</taxon>
        <taxon>Desulfobaccaceae</taxon>
        <taxon>Desulfobacca</taxon>
    </lineage>
</organism>
<keyword evidence="6" id="KW-0804">Transcription</keyword>
<keyword evidence="2" id="KW-0067">ATP-binding</keyword>
<dbReference type="PROSITE" id="PS00688">
    <property type="entry name" value="SIGMA54_INTERACT_3"/>
    <property type="match status" value="1"/>
</dbReference>
<accession>A0A7C3V832</accession>
<dbReference type="PANTHER" id="PTHR32071:SF57">
    <property type="entry name" value="C4-DICARBOXYLATE TRANSPORT TRANSCRIPTIONAL REGULATORY PROTEIN DCTD"/>
    <property type="match status" value="1"/>
</dbReference>
<keyword evidence="1" id="KW-0547">Nucleotide-binding</keyword>
<keyword evidence="4" id="KW-0238">DNA-binding</keyword>
<proteinExistence type="predicted"/>
<dbReference type="InterPro" id="IPR003593">
    <property type="entry name" value="AAA+_ATPase"/>
</dbReference>